<dbReference type="InterPro" id="IPR000436">
    <property type="entry name" value="Sushi_SCR_CCP_dom"/>
</dbReference>
<dbReference type="CDD" id="cd00033">
    <property type="entry name" value="CCP"/>
    <property type="match status" value="8"/>
</dbReference>
<dbReference type="PANTHER" id="PTHR19325">
    <property type="entry name" value="COMPLEMENT COMPONENT-RELATED SUSHI DOMAIN-CONTAINING"/>
    <property type="match status" value="1"/>
</dbReference>
<dbReference type="SUPFAM" id="SSF57535">
    <property type="entry name" value="Complement control module/SCR domain"/>
    <property type="match status" value="8"/>
</dbReference>
<feature type="domain" description="Sushi" evidence="7">
    <location>
        <begin position="206"/>
        <end position="270"/>
    </location>
</feature>
<dbReference type="PANTHER" id="PTHR19325:SF551">
    <property type="entry name" value="ZONA PELLUCIDA SPERM-BINDING PROTEIN 3 RECEPTOR"/>
    <property type="match status" value="1"/>
</dbReference>
<dbReference type="Gene3D" id="1.20.5.3730">
    <property type="match status" value="1"/>
</dbReference>
<evidence type="ECO:0000256" key="4">
    <source>
        <dbReference type="ARBA" id="ARBA00023157"/>
    </source>
</evidence>
<evidence type="ECO:0000256" key="6">
    <source>
        <dbReference type="PROSITE-ProRule" id="PRU00302"/>
    </source>
</evidence>
<dbReference type="FunFam" id="2.10.70.10:FF:000014">
    <property type="entry name" value="Membrane cofactor protein"/>
    <property type="match status" value="3"/>
</dbReference>
<evidence type="ECO:0000256" key="3">
    <source>
        <dbReference type="ARBA" id="ARBA00022737"/>
    </source>
</evidence>
<evidence type="ECO:0000313" key="8">
    <source>
        <dbReference type="EMBL" id="KAF6396270.1"/>
    </source>
</evidence>
<keyword evidence="1 6" id="KW-0768">Sushi</keyword>
<evidence type="ECO:0000256" key="5">
    <source>
        <dbReference type="ARBA" id="ARBA00023180"/>
    </source>
</evidence>
<dbReference type="InterPro" id="IPR035976">
    <property type="entry name" value="Sushi/SCR/CCP_sf"/>
</dbReference>
<feature type="disulfide bond" evidence="6">
    <location>
        <begin position="545"/>
        <end position="572"/>
    </location>
</feature>
<keyword evidence="3" id="KW-0677">Repeat</keyword>
<comment type="caution">
    <text evidence="8">The sequence shown here is derived from an EMBL/GenBank/DDBJ whole genome shotgun (WGS) entry which is preliminary data.</text>
</comment>
<gene>
    <name evidence="8" type="ORF">HJG63_001870</name>
</gene>
<dbReference type="AlphaFoldDB" id="A0A7J8BD97"/>
<feature type="disulfide bond" evidence="6">
    <location>
        <begin position="208"/>
        <end position="251"/>
    </location>
</feature>
<keyword evidence="9" id="KW-1185">Reference proteome</keyword>
<dbReference type="SMART" id="SM00032">
    <property type="entry name" value="CCP"/>
    <property type="match status" value="8"/>
</dbReference>
<dbReference type="Proteomes" id="UP000593571">
    <property type="component" value="Unassembled WGS sequence"/>
</dbReference>
<dbReference type="InterPro" id="IPR050350">
    <property type="entry name" value="Compl-Cell_Adhes-Reg"/>
</dbReference>
<name>A0A7J8BD97_ROUAE</name>
<keyword evidence="2" id="KW-0732">Signal</keyword>
<proteinExistence type="predicted"/>
<feature type="domain" description="Sushi" evidence="7">
    <location>
        <begin position="460"/>
        <end position="516"/>
    </location>
</feature>
<evidence type="ECO:0000256" key="1">
    <source>
        <dbReference type="ARBA" id="ARBA00022659"/>
    </source>
</evidence>
<comment type="caution">
    <text evidence="6">Lacks conserved residue(s) required for the propagation of feature annotation.</text>
</comment>
<dbReference type="PROSITE" id="PS50923">
    <property type="entry name" value="SUSHI"/>
    <property type="match status" value="7"/>
</dbReference>
<feature type="domain" description="Sushi" evidence="7">
    <location>
        <begin position="80"/>
        <end position="143"/>
    </location>
</feature>
<evidence type="ECO:0000256" key="2">
    <source>
        <dbReference type="ARBA" id="ARBA00022729"/>
    </source>
</evidence>
<sequence length="631" mass="70587">MHNRLYANTCKYVKKFKDVFWESRKGSEKQQVMYPPRAPSGTVDRKGKTTAWSFSRVWRVSDSTLFQITLVAALLATVLGDCGPPPYLNFASPIKESNETNFKTGTVLKYTCRPGYTKTASSRYQSLTCSPEGTWSHSNFCVKKSCSNPGELHNGQVIIKTDLSFGSHIEFSCLEGYILIGSTTSYCEIQDKAVGWSDSFPECVIANCKPPPDIINGRRSGGNEDIYTYGSSVTYRCNPGFSMLGKASISCIVENTTIGVWSPSPPTCKKVICPPPDVKYGKLISGFGPIYNLKDSIMFGCNKGYILKGSSIIHCEADNTWNPPPPICELNGCVDLPTIPHAYWERHSSPKPTAEEAFNVGTVLKYRCYSGYKAAEDKPLTVTCQRNFMWTPYVKCEEIRCLKPDLKNGEIINEKKCSFADSCDYSYRDKISYSCNDRRIYEATCGGDGTWIPETPTCDNICNYPPVIPHGHYKEVNTYFAKKFKYECDEGYSLVGQDTLSCSSSRWSPEAPRCEALCLKPEIAHGKLSVDKYLYIESESVTIQCDSGYGVVGSENITCSENKTWYPEVPKCEWVVPEGCEQVLAGRKIMQCLPSEADVKMALEVYKLSREIELLELQIEKERKSILNCSV</sequence>
<dbReference type="EMBL" id="JACASE010000017">
    <property type="protein sequence ID" value="KAF6396270.1"/>
    <property type="molecule type" value="Genomic_DNA"/>
</dbReference>
<protein>
    <submittedName>
        <fullName evidence="8">Complement component 4 binding protein alpha</fullName>
    </submittedName>
</protein>
<dbReference type="Pfam" id="PF00084">
    <property type="entry name" value="Sushi"/>
    <property type="match status" value="7"/>
</dbReference>
<reference evidence="8 9" key="1">
    <citation type="journal article" date="2020" name="Nature">
        <title>Six reference-quality genomes reveal evolution of bat adaptations.</title>
        <authorList>
            <person name="Jebb D."/>
            <person name="Huang Z."/>
            <person name="Pippel M."/>
            <person name="Hughes G.M."/>
            <person name="Lavrichenko K."/>
            <person name="Devanna P."/>
            <person name="Winkler S."/>
            <person name="Jermiin L.S."/>
            <person name="Skirmuntt E.C."/>
            <person name="Katzourakis A."/>
            <person name="Burkitt-Gray L."/>
            <person name="Ray D.A."/>
            <person name="Sullivan K.A.M."/>
            <person name="Roscito J.G."/>
            <person name="Kirilenko B.M."/>
            <person name="Davalos L.M."/>
            <person name="Corthals A.P."/>
            <person name="Power M.L."/>
            <person name="Jones G."/>
            <person name="Ransome R.D."/>
            <person name="Dechmann D.K.N."/>
            <person name="Locatelli A.G."/>
            <person name="Puechmaille S.J."/>
            <person name="Fedrigo O."/>
            <person name="Jarvis E.D."/>
            <person name="Hiller M."/>
            <person name="Vernes S.C."/>
            <person name="Myers E.W."/>
            <person name="Teeling E.C."/>
        </authorList>
    </citation>
    <scope>NUCLEOTIDE SEQUENCE [LARGE SCALE GENOMIC DNA]</scope>
    <source>
        <strain evidence="8">MRouAeg1</strain>
        <tissue evidence="8">Muscle</tissue>
    </source>
</reference>
<feature type="domain" description="Sushi" evidence="7">
    <location>
        <begin position="331"/>
        <end position="398"/>
    </location>
</feature>
<keyword evidence="5" id="KW-0325">Glycoprotein</keyword>
<dbReference type="Pfam" id="PF18453">
    <property type="entry name" value="C4bp_oligo"/>
    <property type="match status" value="1"/>
</dbReference>
<evidence type="ECO:0000313" key="9">
    <source>
        <dbReference type="Proteomes" id="UP000593571"/>
    </source>
</evidence>
<feature type="domain" description="Sushi" evidence="7">
    <location>
        <begin position="144"/>
        <end position="205"/>
    </location>
</feature>
<dbReference type="FunFam" id="2.10.70.10:FF:000055">
    <property type="entry name" value="Complement decay-accelerating factor, GPI-anchored"/>
    <property type="match status" value="1"/>
</dbReference>
<evidence type="ECO:0000259" key="7">
    <source>
        <dbReference type="PROSITE" id="PS50923"/>
    </source>
</evidence>
<feature type="domain" description="Sushi" evidence="7">
    <location>
        <begin position="517"/>
        <end position="574"/>
    </location>
</feature>
<feature type="disulfide bond" evidence="6">
    <location>
        <begin position="301"/>
        <end position="328"/>
    </location>
</feature>
<accession>A0A7J8BD97</accession>
<dbReference type="Gene3D" id="2.10.70.10">
    <property type="entry name" value="Complement Module, domain 1"/>
    <property type="match status" value="8"/>
</dbReference>
<dbReference type="InterPro" id="IPR040514">
    <property type="entry name" value="C4bp_oligo"/>
</dbReference>
<organism evidence="8 9">
    <name type="scientific">Rousettus aegyptiacus</name>
    <name type="common">Egyptian fruit bat</name>
    <name type="synonym">Pteropus aegyptiacus</name>
    <dbReference type="NCBI Taxonomy" id="9407"/>
    <lineage>
        <taxon>Eukaryota</taxon>
        <taxon>Metazoa</taxon>
        <taxon>Chordata</taxon>
        <taxon>Craniata</taxon>
        <taxon>Vertebrata</taxon>
        <taxon>Euteleostomi</taxon>
        <taxon>Mammalia</taxon>
        <taxon>Eutheria</taxon>
        <taxon>Laurasiatheria</taxon>
        <taxon>Chiroptera</taxon>
        <taxon>Yinpterochiroptera</taxon>
        <taxon>Pteropodoidea</taxon>
        <taxon>Pteropodidae</taxon>
        <taxon>Rousettinae</taxon>
        <taxon>Rousettus</taxon>
    </lineage>
</organism>
<keyword evidence="4 6" id="KW-1015">Disulfide bond</keyword>
<feature type="domain" description="Sushi" evidence="7">
    <location>
        <begin position="271"/>
        <end position="330"/>
    </location>
</feature>